<evidence type="ECO:0000256" key="4">
    <source>
        <dbReference type="ARBA" id="ARBA00022989"/>
    </source>
</evidence>
<evidence type="ECO:0000256" key="3">
    <source>
        <dbReference type="ARBA" id="ARBA00022692"/>
    </source>
</evidence>
<feature type="transmembrane region" description="Helical" evidence="6">
    <location>
        <begin position="20"/>
        <end position="42"/>
    </location>
</feature>
<keyword evidence="9" id="KW-1185">Reference proteome</keyword>
<proteinExistence type="predicted"/>
<evidence type="ECO:0000256" key="1">
    <source>
        <dbReference type="ARBA" id="ARBA00004651"/>
    </source>
</evidence>
<feature type="transmembrane region" description="Helical" evidence="6">
    <location>
        <begin position="715"/>
        <end position="734"/>
    </location>
</feature>
<keyword evidence="3 6" id="KW-0812">Transmembrane</keyword>
<dbReference type="InterPro" id="IPR038766">
    <property type="entry name" value="Membrane_comp_ABC_pdt"/>
</dbReference>
<organism evidence="8 9">
    <name type="scientific">Ferrovibrio xuzhouensis</name>
    <dbReference type="NCBI Taxonomy" id="1576914"/>
    <lineage>
        <taxon>Bacteria</taxon>
        <taxon>Pseudomonadati</taxon>
        <taxon>Pseudomonadota</taxon>
        <taxon>Alphaproteobacteria</taxon>
        <taxon>Rhodospirillales</taxon>
        <taxon>Rhodospirillaceae</taxon>
        <taxon>Ferrovibrio</taxon>
    </lineage>
</organism>
<feature type="transmembrane region" description="Helical" evidence="6">
    <location>
        <begin position="761"/>
        <end position="783"/>
    </location>
</feature>
<comment type="subcellular location">
    <subcellularLocation>
        <location evidence="1">Cell membrane</location>
        <topology evidence="1">Multi-pass membrane protein</topology>
    </subcellularLocation>
</comment>
<keyword evidence="2" id="KW-1003">Cell membrane</keyword>
<gene>
    <name evidence="8" type="ORF">ACFOOQ_11530</name>
</gene>
<feature type="transmembrane region" description="Helical" evidence="6">
    <location>
        <begin position="304"/>
        <end position="323"/>
    </location>
</feature>
<dbReference type="EMBL" id="JBHRYJ010000002">
    <property type="protein sequence ID" value="MFC3676178.1"/>
    <property type="molecule type" value="Genomic_DNA"/>
</dbReference>
<evidence type="ECO:0000256" key="5">
    <source>
        <dbReference type="ARBA" id="ARBA00023136"/>
    </source>
</evidence>
<dbReference type="PANTHER" id="PTHR30287">
    <property type="entry name" value="MEMBRANE COMPONENT OF PREDICTED ABC SUPERFAMILY METABOLITE UPTAKE TRANSPORTER"/>
    <property type="match status" value="1"/>
</dbReference>
<evidence type="ECO:0000256" key="2">
    <source>
        <dbReference type="ARBA" id="ARBA00022475"/>
    </source>
</evidence>
<sequence>MLSLRLSLRELRGGLRGFRLFVACLALGVAVIAGIGTLSASIDAGLQRDGRSLLGGDIEFRLIHRPATTEERAFLDRQGAVAETVQMRAMATAPRSDQSTLVELKAVDDAYPLYGRIALEQDGKLTDLLARRDGLWGAVVDPQALDRLEARVGDHIRLGEGEFVIRAVIAREPDRATEGLTLGPRVMIAGAALPATQLIQPGSLAYWHYRVKLSPGLTAATVTATAEQDFGTAGWRIRNWRDGSPGIQRFLDRAALFLVLIGLTSLLIGGVGVANAVHAHLDGKTPTIATLKSLGATTGLIFRVYLWQTLLLAAVGILLGLVIGAAVPNLAAGSLAAVLPLPLVPGIYWQPLLLAAVYGLLVALAFTIWPLARAADIRPAALYRDLVAPNRRLPRPAYLIATAAVFTLLAALAVLGTDERRFALVFVIGAIAAFVLFRLLALALAAIARRATPAHGVRLRLALAGLHRPGAATTALLLSLGVSLTLLVAIALVEGNLHAQVEDRLPDEAPAFFFVDIQPAQMDDFRATVAGIPGTRDLETVPNLRGRITRIRDVPADQVQVPPDQRWVLQGDRGVTYARKLPDGSTLVAGDWWPDDYDGPPLISLEERAARGLGLWVGDTLTINVMGRDITAKIANIRRVDWTSFGINYVLVFSPGLIERAPHTLLATVKADGAAETGLFRAVTRRFPNITVVRMKDVLTELNDIVEKLGGAVRGAAAVTLVAGIFVLAGALAAEHRRRLKESAILKALGATRRDILTAHLIEYGLIGLVGASVAFLLGWVAAWAMVTQMMNAPFVLAPGTAALTALGGVAAMLLLGLIGAWQALAARPAPLLRTA</sequence>
<dbReference type="Pfam" id="PF02687">
    <property type="entry name" value="FtsX"/>
    <property type="match status" value="2"/>
</dbReference>
<dbReference type="RefSeq" id="WP_379726294.1">
    <property type="nucleotide sequence ID" value="NZ_JBHRYJ010000002.1"/>
</dbReference>
<evidence type="ECO:0000256" key="6">
    <source>
        <dbReference type="SAM" id="Phobius"/>
    </source>
</evidence>
<feature type="transmembrane region" description="Helical" evidence="6">
    <location>
        <begin position="469"/>
        <end position="493"/>
    </location>
</feature>
<keyword evidence="4 6" id="KW-1133">Transmembrane helix</keyword>
<keyword evidence="5 6" id="KW-0472">Membrane</keyword>
<evidence type="ECO:0000313" key="8">
    <source>
        <dbReference type="EMBL" id="MFC3676178.1"/>
    </source>
</evidence>
<comment type="caution">
    <text evidence="8">The sequence shown here is derived from an EMBL/GenBank/DDBJ whole genome shotgun (WGS) entry which is preliminary data.</text>
</comment>
<feature type="transmembrane region" description="Helical" evidence="6">
    <location>
        <begin position="422"/>
        <end position="448"/>
    </location>
</feature>
<evidence type="ECO:0000313" key="9">
    <source>
        <dbReference type="Proteomes" id="UP001595711"/>
    </source>
</evidence>
<feature type="transmembrane region" description="Helical" evidence="6">
    <location>
        <begin position="355"/>
        <end position="375"/>
    </location>
</feature>
<dbReference type="PANTHER" id="PTHR30287:SF1">
    <property type="entry name" value="INNER MEMBRANE PROTEIN"/>
    <property type="match status" value="1"/>
</dbReference>
<protein>
    <submittedName>
        <fullName evidence="8">ABC transporter permease</fullName>
    </submittedName>
</protein>
<name>A0ABV7VGQ9_9PROT</name>
<dbReference type="Proteomes" id="UP001595711">
    <property type="component" value="Unassembled WGS sequence"/>
</dbReference>
<feature type="domain" description="ABC3 transporter permease C-terminal" evidence="7">
    <location>
        <begin position="260"/>
        <end position="376"/>
    </location>
</feature>
<feature type="transmembrane region" description="Helical" evidence="6">
    <location>
        <begin position="803"/>
        <end position="825"/>
    </location>
</feature>
<evidence type="ECO:0000259" key="7">
    <source>
        <dbReference type="Pfam" id="PF02687"/>
    </source>
</evidence>
<accession>A0ABV7VGQ9</accession>
<feature type="transmembrane region" description="Helical" evidence="6">
    <location>
        <begin position="254"/>
        <end position="277"/>
    </location>
</feature>
<feature type="domain" description="ABC3 transporter permease C-terminal" evidence="7">
    <location>
        <begin position="716"/>
        <end position="825"/>
    </location>
</feature>
<reference evidence="9" key="1">
    <citation type="journal article" date="2019" name="Int. J. Syst. Evol. Microbiol.">
        <title>The Global Catalogue of Microorganisms (GCM) 10K type strain sequencing project: providing services to taxonomists for standard genome sequencing and annotation.</title>
        <authorList>
            <consortium name="The Broad Institute Genomics Platform"/>
            <consortium name="The Broad Institute Genome Sequencing Center for Infectious Disease"/>
            <person name="Wu L."/>
            <person name="Ma J."/>
        </authorList>
    </citation>
    <scope>NUCLEOTIDE SEQUENCE [LARGE SCALE GENOMIC DNA]</scope>
    <source>
        <strain evidence="9">KCTC 42182</strain>
    </source>
</reference>
<feature type="transmembrane region" description="Helical" evidence="6">
    <location>
        <begin position="396"/>
        <end position="416"/>
    </location>
</feature>
<dbReference type="InterPro" id="IPR003838">
    <property type="entry name" value="ABC3_permease_C"/>
</dbReference>